<keyword evidence="5" id="KW-0804">Transcription</keyword>
<evidence type="ECO:0000256" key="4">
    <source>
        <dbReference type="ARBA" id="ARBA00023125"/>
    </source>
</evidence>
<accession>A0A6S6XVJ8</accession>
<dbReference type="RefSeq" id="WP_170228048.1">
    <property type="nucleotide sequence ID" value="NZ_LR778301.1"/>
</dbReference>
<dbReference type="SUPFAM" id="SSF47598">
    <property type="entry name" value="Ribbon-helix-helix"/>
    <property type="match status" value="1"/>
</dbReference>
<evidence type="ECO:0000256" key="1">
    <source>
        <dbReference type="ARBA" id="ARBA00022491"/>
    </source>
</evidence>
<evidence type="ECO:0000313" key="8">
    <source>
        <dbReference type="Proteomes" id="UP000515733"/>
    </source>
</evidence>
<comment type="similarity">
    <text evidence="6">Belongs to the TacA antitoxin family.</text>
</comment>
<keyword evidence="4" id="KW-0238">DNA-binding</keyword>
<evidence type="ECO:0008006" key="9">
    <source>
        <dbReference type="Google" id="ProtNLM"/>
    </source>
</evidence>
<dbReference type="Gene3D" id="1.20.5.780">
    <property type="entry name" value="Single helix bin"/>
    <property type="match status" value="1"/>
</dbReference>
<dbReference type="PANTHER" id="PTHR35401:SF1">
    <property type="entry name" value="CYTOPLASMIC PROTEIN"/>
    <property type="match status" value="1"/>
</dbReference>
<dbReference type="InterPro" id="IPR014795">
    <property type="entry name" value="TacA_1-like"/>
</dbReference>
<keyword evidence="3" id="KW-0805">Transcription regulation</keyword>
<dbReference type="KEGG" id="doe:DENOEST_1747"/>
<evidence type="ECO:0000256" key="3">
    <source>
        <dbReference type="ARBA" id="ARBA00023015"/>
    </source>
</evidence>
<dbReference type="Pfam" id="PF08681">
    <property type="entry name" value="TacA1"/>
    <property type="match status" value="1"/>
</dbReference>
<dbReference type="InterPro" id="IPR010985">
    <property type="entry name" value="Ribbon_hlx_hlx"/>
</dbReference>
<keyword evidence="1" id="KW-0678">Repressor</keyword>
<keyword evidence="2" id="KW-1277">Toxin-antitoxin system</keyword>
<proteinExistence type="inferred from homology"/>
<dbReference type="AlphaFoldDB" id="A0A6S6XVJ8"/>
<evidence type="ECO:0000256" key="6">
    <source>
        <dbReference type="ARBA" id="ARBA00049988"/>
    </source>
</evidence>
<evidence type="ECO:0000256" key="5">
    <source>
        <dbReference type="ARBA" id="ARBA00023163"/>
    </source>
</evidence>
<gene>
    <name evidence="7" type="ORF">DENOEST_1747</name>
</gene>
<protein>
    <recommendedName>
        <fullName evidence="9">DUF1778 domain-containing protein</fullName>
    </recommendedName>
</protein>
<dbReference type="GO" id="GO:0006355">
    <property type="term" value="P:regulation of DNA-templated transcription"/>
    <property type="evidence" value="ECO:0007669"/>
    <property type="project" value="InterPro"/>
</dbReference>
<dbReference type="EMBL" id="LR778301">
    <property type="protein sequence ID" value="CAB1368912.1"/>
    <property type="molecule type" value="Genomic_DNA"/>
</dbReference>
<dbReference type="PANTHER" id="PTHR35401">
    <property type="entry name" value="COPG FAMILY HELIX-TURN-HELIX PROTEIN-RELATED-RELATED"/>
    <property type="match status" value="1"/>
</dbReference>
<reference evidence="7 8" key="1">
    <citation type="submission" date="2020-03" db="EMBL/GenBank/DDBJ databases">
        <authorList>
            <consortium name="Genoscope - CEA"/>
            <person name="William W."/>
        </authorList>
    </citation>
    <scope>NUCLEOTIDE SEQUENCE [LARGE SCALE GENOMIC DNA]</scope>
    <source>
        <strain evidence="8">DSM 16959</strain>
    </source>
</reference>
<keyword evidence="8" id="KW-1185">Reference proteome</keyword>
<name>A0A6S6XVJ8_9PROT</name>
<evidence type="ECO:0000256" key="2">
    <source>
        <dbReference type="ARBA" id="ARBA00022649"/>
    </source>
</evidence>
<evidence type="ECO:0000313" key="7">
    <source>
        <dbReference type="EMBL" id="CAB1368912.1"/>
    </source>
</evidence>
<dbReference type="GO" id="GO:0003677">
    <property type="term" value="F:DNA binding"/>
    <property type="evidence" value="ECO:0007669"/>
    <property type="project" value="UniProtKB-KW"/>
</dbReference>
<dbReference type="Proteomes" id="UP000515733">
    <property type="component" value="Chromosome"/>
</dbReference>
<organism evidence="7 8">
    <name type="scientific">Denitratisoma oestradiolicum</name>
    <dbReference type="NCBI Taxonomy" id="311182"/>
    <lineage>
        <taxon>Bacteria</taxon>
        <taxon>Pseudomonadati</taxon>
        <taxon>Pseudomonadota</taxon>
        <taxon>Betaproteobacteria</taxon>
        <taxon>Nitrosomonadales</taxon>
        <taxon>Sterolibacteriaceae</taxon>
        <taxon>Denitratisoma</taxon>
    </lineage>
</organism>
<sequence length="92" mass="10468">MGATVKEERIEIRLASAEKERIRQAAILSHQNVSEFVLRAVRTVADETLASQTRFVLPEEQMNAFYAALDQPAKSIPRLRELLKKPSVFETK</sequence>